<gene>
    <name evidence="12" type="ORF">SAMN04489725_11646</name>
</gene>
<comment type="catalytic activity">
    <reaction evidence="7">
        <text>Couples ATP hydrolysis with the unwinding of duplex DNA by translocating in the 3'-5' direction.</text>
        <dbReference type="EC" id="5.6.2.4"/>
    </reaction>
</comment>
<comment type="similarity">
    <text evidence="1">Belongs to the helicase family. RAD25/XPB subfamily.</text>
</comment>
<accession>A0A1H2WRR6</accession>
<keyword evidence="13" id="KW-1185">Reference proteome</keyword>
<dbReference type="Pfam" id="PF04851">
    <property type="entry name" value="ResIII"/>
    <property type="match status" value="1"/>
</dbReference>
<evidence type="ECO:0000256" key="9">
    <source>
        <dbReference type="ARBA" id="ARBA00048988"/>
    </source>
</evidence>
<dbReference type="GO" id="GO:0016787">
    <property type="term" value="F:hydrolase activity"/>
    <property type="evidence" value="ECO:0007669"/>
    <property type="project" value="UniProtKB-KW"/>
</dbReference>
<dbReference type="Proteomes" id="UP000182589">
    <property type="component" value="Unassembled WGS sequence"/>
</dbReference>
<dbReference type="PROSITE" id="PS51194">
    <property type="entry name" value="HELICASE_CTER"/>
    <property type="match status" value="1"/>
</dbReference>
<feature type="domain" description="Helicase C-terminal" evidence="11">
    <location>
        <begin position="336"/>
        <end position="482"/>
    </location>
</feature>
<dbReference type="CDD" id="cd18789">
    <property type="entry name" value="SF2_C_XPB"/>
    <property type="match status" value="1"/>
</dbReference>
<name>A0A1H2WRR6_9BACL</name>
<evidence type="ECO:0000256" key="7">
    <source>
        <dbReference type="ARBA" id="ARBA00034617"/>
    </source>
</evidence>
<protein>
    <recommendedName>
        <fullName evidence="8">DNA 3'-5' helicase</fullName>
        <ecNumber evidence="8">5.6.2.4</ecNumber>
    </recommendedName>
</protein>
<dbReference type="Gene3D" id="3.40.50.300">
    <property type="entry name" value="P-loop containing nucleotide triphosphate hydrolases"/>
    <property type="match status" value="2"/>
</dbReference>
<dbReference type="InterPro" id="IPR027417">
    <property type="entry name" value="P-loop_NTPase"/>
</dbReference>
<reference evidence="13" key="1">
    <citation type="submission" date="2016-10" db="EMBL/GenBank/DDBJ databases">
        <authorList>
            <person name="Varghese N."/>
        </authorList>
    </citation>
    <scope>NUCLEOTIDE SEQUENCE [LARGE SCALE GENOMIC DNA]</scope>
    <source>
        <strain evidence="13">DSM 12489</strain>
    </source>
</reference>
<dbReference type="PANTHER" id="PTHR11274:SF0">
    <property type="entry name" value="GENERAL TRANSCRIPTION AND DNA REPAIR FACTOR IIH HELICASE SUBUNIT XPB"/>
    <property type="match status" value="1"/>
</dbReference>
<dbReference type="PROSITE" id="PS51192">
    <property type="entry name" value="HELICASE_ATP_BIND_1"/>
    <property type="match status" value="1"/>
</dbReference>
<dbReference type="InterPro" id="IPR006935">
    <property type="entry name" value="Helicase/UvrB_N"/>
</dbReference>
<keyword evidence="2" id="KW-0547">Nucleotide-binding</keyword>
<keyword evidence="4" id="KW-0347">Helicase</keyword>
<evidence type="ECO:0000256" key="3">
    <source>
        <dbReference type="ARBA" id="ARBA00022801"/>
    </source>
</evidence>
<dbReference type="STRING" id="89784.SAMN04489725_11646"/>
<dbReference type="GO" id="GO:0003677">
    <property type="term" value="F:DNA binding"/>
    <property type="evidence" value="ECO:0007669"/>
    <property type="project" value="InterPro"/>
</dbReference>
<dbReference type="GO" id="GO:0005524">
    <property type="term" value="F:ATP binding"/>
    <property type="evidence" value="ECO:0007669"/>
    <property type="project" value="UniProtKB-KW"/>
</dbReference>
<dbReference type="EC" id="5.6.2.4" evidence="8"/>
<dbReference type="PRINTS" id="PR00851">
    <property type="entry name" value="XRODRMPGMNTB"/>
</dbReference>
<dbReference type="Pfam" id="PF16203">
    <property type="entry name" value="ERCC3_RAD25_C"/>
    <property type="match status" value="1"/>
</dbReference>
<keyword evidence="6" id="KW-0413">Isomerase</keyword>
<dbReference type="SUPFAM" id="SSF52540">
    <property type="entry name" value="P-loop containing nucleoside triphosphate hydrolases"/>
    <property type="match status" value="1"/>
</dbReference>
<dbReference type="InterPro" id="IPR032438">
    <property type="entry name" value="ERCC3_RAD25_C"/>
</dbReference>
<sequence>MVVFPQADGRLYVSRSLDRSGHLETNHSSLTLDDFAQPIQFFDEVTVYQVSPLRLRELARGGRSAGDVLQYLRQIAQAPIPIQVQHTIIAEMKSASLASPEPTVKVTPAAELAIDLRQEKALRAYQYNAVQAFLNGPAHGVIVLPCGAGKTVVGTAILASLRMPTLILAPNEAACEQWKQHLLAWTTLSECDLDVHADNPDKPVAIATYGRLVARDRKGQLRRLERYRQRGFALVIYDEVHTLPARWFRLTSELAAARKLGLSATLVREDGRVGDVLSLVGPVVFQTQARDLTDSGHLAPVRCVEVRVPLIGRDRQDYERGSAADKHRIAAQNPSKLDAATEICALHRAERTLVMGYYTSPLHELANRLRVPVIDGRTLHSERLRLYNEFRAGGLPVLIVSRVANAAIDLPSATIAVQLSGLYGSRQEEAQRLGRILRPNGKQAIFYSLVSDQTVEVRRAFHRQSYLVEQGYTYEIVAVDALYQGG</sequence>
<evidence type="ECO:0000313" key="13">
    <source>
        <dbReference type="Proteomes" id="UP000182589"/>
    </source>
</evidence>
<dbReference type="SMART" id="SM00490">
    <property type="entry name" value="HELICc"/>
    <property type="match status" value="1"/>
</dbReference>
<keyword evidence="5" id="KW-0067">ATP-binding</keyword>
<evidence type="ECO:0000256" key="2">
    <source>
        <dbReference type="ARBA" id="ARBA00022741"/>
    </source>
</evidence>
<proteinExistence type="inferred from homology"/>
<comment type="catalytic activity">
    <reaction evidence="9">
        <text>ATP + H2O = ADP + phosphate + H(+)</text>
        <dbReference type="Rhea" id="RHEA:13065"/>
        <dbReference type="ChEBI" id="CHEBI:15377"/>
        <dbReference type="ChEBI" id="CHEBI:15378"/>
        <dbReference type="ChEBI" id="CHEBI:30616"/>
        <dbReference type="ChEBI" id="CHEBI:43474"/>
        <dbReference type="ChEBI" id="CHEBI:456216"/>
        <dbReference type="EC" id="5.6.2.4"/>
    </reaction>
</comment>
<dbReference type="InterPro" id="IPR001650">
    <property type="entry name" value="Helicase_C-like"/>
</dbReference>
<dbReference type="InterPro" id="IPR050615">
    <property type="entry name" value="ATP-dep_DNA_Helicase"/>
</dbReference>
<keyword evidence="3" id="KW-0378">Hydrolase</keyword>
<evidence type="ECO:0000256" key="1">
    <source>
        <dbReference type="ARBA" id="ARBA00006637"/>
    </source>
</evidence>
<feature type="domain" description="Helicase ATP-binding" evidence="10">
    <location>
        <begin position="131"/>
        <end position="284"/>
    </location>
</feature>
<evidence type="ECO:0000256" key="8">
    <source>
        <dbReference type="ARBA" id="ARBA00034808"/>
    </source>
</evidence>
<dbReference type="RefSeq" id="WP_006447538.1">
    <property type="nucleotide sequence ID" value="NZ_FNOJ01000016.1"/>
</dbReference>
<organism evidence="12 13">
    <name type="scientific">Alicyclobacillus hesperidum</name>
    <dbReference type="NCBI Taxonomy" id="89784"/>
    <lineage>
        <taxon>Bacteria</taxon>
        <taxon>Bacillati</taxon>
        <taxon>Bacillota</taxon>
        <taxon>Bacilli</taxon>
        <taxon>Bacillales</taxon>
        <taxon>Alicyclobacillaceae</taxon>
        <taxon>Alicyclobacillus</taxon>
    </lineage>
</organism>
<evidence type="ECO:0000256" key="5">
    <source>
        <dbReference type="ARBA" id="ARBA00022840"/>
    </source>
</evidence>
<evidence type="ECO:0000256" key="4">
    <source>
        <dbReference type="ARBA" id="ARBA00022806"/>
    </source>
</evidence>
<evidence type="ECO:0000259" key="10">
    <source>
        <dbReference type="PROSITE" id="PS51192"/>
    </source>
</evidence>
<evidence type="ECO:0000256" key="6">
    <source>
        <dbReference type="ARBA" id="ARBA00023235"/>
    </source>
</evidence>
<dbReference type="SMART" id="SM00487">
    <property type="entry name" value="DEXDc"/>
    <property type="match status" value="1"/>
</dbReference>
<evidence type="ECO:0000259" key="11">
    <source>
        <dbReference type="PROSITE" id="PS51194"/>
    </source>
</evidence>
<dbReference type="AlphaFoldDB" id="A0A1H2WRR6"/>
<dbReference type="InterPro" id="IPR014001">
    <property type="entry name" value="Helicase_ATP-bd"/>
</dbReference>
<dbReference type="EMBL" id="FNOJ01000016">
    <property type="protein sequence ID" value="SDW82964.1"/>
    <property type="molecule type" value="Genomic_DNA"/>
</dbReference>
<dbReference type="PANTHER" id="PTHR11274">
    <property type="entry name" value="RAD25/XP-B DNA REPAIR HELICASE"/>
    <property type="match status" value="1"/>
</dbReference>
<dbReference type="GO" id="GO:0043138">
    <property type="term" value="F:3'-5' DNA helicase activity"/>
    <property type="evidence" value="ECO:0007669"/>
    <property type="project" value="UniProtKB-EC"/>
</dbReference>
<evidence type="ECO:0000313" key="12">
    <source>
        <dbReference type="EMBL" id="SDW82964.1"/>
    </source>
</evidence>